<dbReference type="RefSeq" id="WP_163472887.1">
    <property type="nucleotide sequence ID" value="NZ_JAAGWZ010000002.1"/>
</dbReference>
<feature type="transmembrane region" description="Helical" evidence="1">
    <location>
        <begin position="57"/>
        <end position="80"/>
    </location>
</feature>
<evidence type="ECO:0000313" key="3">
    <source>
        <dbReference type="Proteomes" id="UP000479756"/>
    </source>
</evidence>
<protein>
    <recommendedName>
        <fullName evidence="4">PilN domain-containing protein</fullName>
    </recommendedName>
</protein>
<dbReference type="Proteomes" id="UP000479756">
    <property type="component" value="Unassembled WGS sequence"/>
</dbReference>
<reference evidence="2 3" key="1">
    <citation type="journal article" date="2014" name="Int. J. Syst. Evol. Microbiol.">
        <title>Description of Galbitalea soli gen. nov., sp. nov., and Frondihabitans sucicola sp. nov.</title>
        <authorList>
            <person name="Kim S.J."/>
            <person name="Lim J.M."/>
            <person name="Ahn J.H."/>
            <person name="Weon H.Y."/>
            <person name="Hamada M."/>
            <person name="Suzuki K."/>
            <person name="Ahn T.Y."/>
            <person name="Kwon S.W."/>
        </authorList>
    </citation>
    <scope>NUCLEOTIDE SEQUENCE [LARGE SCALE GENOMIC DNA]</scope>
    <source>
        <strain evidence="2 3">NBRC 108727</strain>
    </source>
</reference>
<proteinExistence type="predicted"/>
<name>A0A7C9PMY1_9MICO</name>
<gene>
    <name evidence="2" type="ORF">G3T37_07525</name>
</gene>
<evidence type="ECO:0008006" key="4">
    <source>
        <dbReference type="Google" id="ProtNLM"/>
    </source>
</evidence>
<keyword evidence="3" id="KW-1185">Reference proteome</keyword>
<comment type="caution">
    <text evidence="2">The sequence shown here is derived from an EMBL/GenBank/DDBJ whole genome shotgun (WGS) entry which is preliminary data.</text>
</comment>
<sequence>MSTTVKTKPEKKAPGTRAAARSARTQDVLRIGGEPRVSLLPPEVGARKRARVLRRRLGLGLIGVVVVVAAGVALAMVSLVGSQLALTEAQLKATDLLAQQRQYGDVLKVKADVVAVTKSQALATAQEIAWAPYIADIQKTLPASMKITAFSAGIDAPFAAQPANVDPLQGPRIATLKLTVSTPQQQISGWLASLNVLPGFVDATPESVTLDQGSPDYLVVVDIHINDGALAKRFVTATK</sequence>
<evidence type="ECO:0000313" key="2">
    <source>
        <dbReference type="EMBL" id="NEM91205.1"/>
    </source>
</evidence>
<organism evidence="2 3">
    <name type="scientific">Galbitalea soli</name>
    <dbReference type="NCBI Taxonomy" id="1268042"/>
    <lineage>
        <taxon>Bacteria</taxon>
        <taxon>Bacillati</taxon>
        <taxon>Actinomycetota</taxon>
        <taxon>Actinomycetes</taxon>
        <taxon>Micrococcales</taxon>
        <taxon>Microbacteriaceae</taxon>
        <taxon>Galbitalea</taxon>
    </lineage>
</organism>
<evidence type="ECO:0000256" key="1">
    <source>
        <dbReference type="SAM" id="Phobius"/>
    </source>
</evidence>
<accession>A0A7C9PMY1</accession>
<dbReference type="AlphaFoldDB" id="A0A7C9PMY1"/>
<keyword evidence="1" id="KW-1133">Transmembrane helix</keyword>
<keyword evidence="1" id="KW-0472">Membrane</keyword>
<dbReference type="EMBL" id="JAAGWZ010000002">
    <property type="protein sequence ID" value="NEM91205.1"/>
    <property type="molecule type" value="Genomic_DNA"/>
</dbReference>
<keyword evidence="1" id="KW-0812">Transmembrane</keyword>